<keyword evidence="3" id="KW-1185">Reference proteome</keyword>
<dbReference type="InterPro" id="IPR017195">
    <property type="entry name" value="ABC_thiamin-permease_prd"/>
</dbReference>
<dbReference type="Proteomes" id="UP000074382">
    <property type="component" value="Unassembled WGS sequence"/>
</dbReference>
<dbReference type="PIRSF" id="PIRSF037394">
    <property type="entry name" value="ABC_thiamine-permease_YkoE_prd"/>
    <property type="match status" value="1"/>
</dbReference>
<sequence>MTTPAESRSEQDHKPPLNWRTVDIVVAAVIGVAVGLVFWVWSALWNVTTGLFAFFPPAQAVLYGMWLVPGVLGGLVLRKPGAAVLTSIAAASLEMALGTGWGMSVLLSGATQGLLSELAFLAFRYRRWGMGVAVLAGVAGGIAPAIRDNLTYNVTWPLSHQIVYGALVLVSAGVIAGAGSRLLTTRLAAAGALAPFPSARG</sequence>
<keyword evidence="1" id="KW-0472">Membrane</keyword>
<evidence type="ECO:0000256" key="1">
    <source>
        <dbReference type="SAM" id="Phobius"/>
    </source>
</evidence>
<protein>
    <submittedName>
        <fullName evidence="2">Membrane protein</fullName>
    </submittedName>
</protein>
<feature type="transmembrane region" description="Helical" evidence="1">
    <location>
        <begin position="158"/>
        <end position="178"/>
    </location>
</feature>
<gene>
    <name evidence="2" type="ORF">AC529_08275</name>
</gene>
<evidence type="ECO:0000313" key="3">
    <source>
        <dbReference type="Proteomes" id="UP000074382"/>
    </source>
</evidence>
<dbReference type="AlphaFoldDB" id="A0A147KIU2"/>
<dbReference type="OrthoDB" id="8017424at2"/>
<organism evidence="2 3">
    <name type="scientific">Thermobifida cellulosilytica TB100</name>
    <dbReference type="NCBI Taxonomy" id="665004"/>
    <lineage>
        <taxon>Bacteria</taxon>
        <taxon>Bacillati</taxon>
        <taxon>Actinomycetota</taxon>
        <taxon>Actinomycetes</taxon>
        <taxon>Streptosporangiales</taxon>
        <taxon>Nocardiopsidaceae</taxon>
        <taxon>Thermobifida</taxon>
    </lineage>
</organism>
<keyword evidence="1" id="KW-1133">Transmembrane helix</keyword>
<dbReference type="PATRIC" id="fig|665004.4.peg.484"/>
<name>A0A147KIU2_THECS</name>
<feature type="transmembrane region" description="Helical" evidence="1">
    <location>
        <begin position="60"/>
        <end position="77"/>
    </location>
</feature>
<keyword evidence="1" id="KW-0812">Transmembrane</keyword>
<evidence type="ECO:0000313" key="2">
    <source>
        <dbReference type="EMBL" id="KUP97222.1"/>
    </source>
</evidence>
<reference evidence="3" key="1">
    <citation type="journal article" date="2017" name="Acta Aliment.">
        <title>Plant polysaccharide degrading enzyme system of Thermpbifida cellulosilytica TB100 revealed by de novo genome project data.</title>
        <authorList>
            <person name="Toth A."/>
            <person name="Baka E."/>
            <person name="Luzics S."/>
            <person name="Bata-Vidacs I."/>
            <person name="Nagy I."/>
            <person name="Balint B."/>
            <person name="Herceg R."/>
            <person name="Olasz F."/>
            <person name="Wilk T."/>
            <person name="Nagy T."/>
            <person name="Kriszt B."/>
            <person name="Nagy I."/>
            <person name="Kukolya J."/>
        </authorList>
    </citation>
    <scope>NUCLEOTIDE SEQUENCE [LARGE SCALE GENOMIC DNA]</scope>
    <source>
        <strain evidence="3">TB100</strain>
    </source>
</reference>
<accession>A0A147KIU2</accession>
<proteinExistence type="predicted"/>
<dbReference type="STRING" id="665004.AC529_08275"/>
<feature type="transmembrane region" description="Helical" evidence="1">
    <location>
        <begin position="24"/>
        <end position="48"/>
    </location>
</feature>
<dbReference type="EMBL" id="LGEM01000035">
    <property type="protein sequence ID" value="KUP97222.1"/>
    <property type="molecule type" value="Genomic_DNA"/>
</dbReference>
<feature type="transmembrane region" description="Helical" evidence="1">
    <location>
        <begin position="128"/>
        <end position="146"/>
    </location>
</feature>
<dbReference type="RefSeq" id="WP_068753247.1">
    <property type="nucleotide sequence ID" value="NZ_KQ950180.1"/>
</dbReference>
<dbReference type="Pfam" id="PF09819">
    <property type="entry name" value="ABC_cobalt"/>
    <property type="match status" value="1"/>
</dbReference>
<comment type="caution">
    <text evidence="2">The sequence shown here is derived from an EMBL/GenBank/DDBJ whole genome shotgun (WGS) entry which is preliminary data.</text>
</comment>